<dbReference type="WBParaSite" id="L893_g4570.t1">
    <property type="protein sequence ID" value="L893_g4570.t1"/>
    <property type="gene ID" value="L893_g4570"/>
</dbReference>
<evidence type="ECO:0000313" key="1">
    <source>
        <dbReference type="Proteomes" id="UP000095287"/>
    </source>
</evidence>
<protein>
    <submittedName>
        <fullName evidence="2">DUF4157 domain-containing protein</fullName>
    </submittedName>
</protein>
<name>A0A1I8ADQ7_9BILA</name>
<dbReference type="AlphaFoldDB" id="A0A1I8ADQ7"/>
<reference evidence="2" key="1">
    <citation type="submission" date="2016-11" db="UniProtKB">
        <authorList>
            <consortium name="WormBaseParasite"/>
        </authorList>
    </citation>
    <scope>IDENTIFICATION</scope>
</reference>
<organism evidence="1 2">
    <name type="scientific">Steinernema glaseri</name>
    <dbReference type="NCBI Taxonomy" id="37863"/>
    <lineage>
        <taxon>Eukaryota</taxon>
        <taxon>Metazoa</taxon>
        <taxon>Ecdysozoa</taxon>
        <taxon>Nematoda</taxon>
        <taxon>Chromadorea</taxon>
        <taxon>Rhabditida</taxon>
        <taxon>Tylenchina</taxon>
        <taxon>Panagrolaimomorpha</taxon>
        <taxon>Strongyloidoidea</taxon>
        <taxon>Steinernematidae</taxon>
        <taxon>Steinernema</taxon>
    </lineage>
</organism>
<sequence length="108" mass="11363">ATADRAIVDQQPQVAIGGAQQGRHRVAAATDVGIAIERTEAGLHRFEGGEQLLELELAAGHAETQRLQAQHAVIEHEVRGQVLEGQFFAVHDALAAEAHVGVHGAPAL</sequence>
<keyword evidence="1" id="KW-1185">Reference proteome</keyword>
<dbReference type="Proteomes" id="UP000095287">
    <property type="component" value="Unplaced"/>
</dbReference>
<accession>A0A1I8ADQ7</accession>
<evidence type="ECO:0000313" key="2">
    <source>
        <dbReference type="WBParaSite" id="L893_g4570.t1"/>
    </source>
</evidence>
<proteinExistence type="predicted"/>